<evidence type="ECO:0000256" key="1">
    <source>
        <dbReference type="ARBA" id="ARBA00004117"/>
    </source>
</evidence>
<sequence>MSLSLDKAMGISPQAVNVRAQRMELLASNIANADTPNYKARDIDFRAVLESAAGGGNSLPMARSQAAHLDPNAGVMNGQVEALYRVPSQASLDGNTVDPQMERAAFAENAVQYQSSLEFLNRRVSGIREALRGDR</sequence>
<keyword evidence="8" id="KW-0282">Flagellum</keyword>
<dbReference type="PIRSF" id="PIRSF002889">
    <property type="entry name" value="Rod_FlgB"/>
    <property type="match status" value="1"/>
</dbReference>
<reference evidence="8 9" key="1">
    <citation type="submission" date="2015-04" db="EMBL/GenBank/DDBJ databases">
        <title>Complete Sequence for the Genome of the Thioalkalivibrio versutus D301.</title>
        <authorList>
            <person name="Mu T."/>
            <person name="Zhou J."/>
            <person name="Xu X."/>
        </authorList>
    </citation>
    <scope>NUCLEOTIDE SEQUENCE [LARGE SCALE GENOMIC DNA]</scope>
    <source>
        <strain evidence="8 9">D301</strain>
    </source>
</reference>
<comment type="subcellular location">
    <subcellularLocation>
        <location evidence="1 6">Bacterial flagellum basal body</location>
    </subcellularLocation>
</comment>
<evidence type="ECO:0000259" key="7">
    <source>
        <dbReference type="Pfam" id="PF00460"/>
    </source>
</evidence>
<protein>
    <recommendedName>
        <fullName evidence="3 6">Flagellar basal body rod protein FlgB</fullName>
    </recommendedName>
</protein>
<dbReference type="InterPro" id="IPR001444">
    <property type="entry name" value="Flag_bb_rod_N"/>
</dbReference>
<organism evidence="8 9">
    <name type="scientific">Thioalkalivibrio versutus</name>
    <dbReference type="NCBI Taxonomy" id="106634"/>
    <lineage>
        <taxon>Bacteria</taxon>
        <taxon>Pseudomonadati</taxon>
        <taxon>Pseudomonadota</taxon>
        <taxon>Gammaproteobacteria</taxon>
        <taxon>Chromatiales</taxon>
        <taxon>Ectothiorhodospiraceae</taxon>
        <taxon>Thioalkalivibrio</taxon>
    </lineage>
</organism>
<accession>A0A0G3G4I5</accession>
<evidence type="ECO:0000256" key="6">
    <source>
        <dbReference type="PIRNR" id="PIRNR002889"/>
    </source>
</evidence>
<feature type="domain" description="Flagellar basal body rod protein N-terminal" evidence="7">
    <location>
        <begin position="16"/>
        <end position="39"/>
    </location>
</feature>
<dbReference type="NCBIfam" id="TIGR01396">
    <property type="entry name" value="FlgB"/>
    <property type="match status" value="1"/>
</dbReference>
<dbReference type="STRING" id="106634.TVD_07910"/>
<evidence type="ECO:0000256" key="5">
    <source>
        <dbReference type="ARBA" id="ARBA00024934"/>
    </source>
</evidence>
<evidence type="ECO:0000256" key="2">
    <source>
        <dbReference type="ARBA" id="ARBA00009677"/>
    </source>
</evidence>
<evidence type="ECO:0000313" key="8">
    <source>
        <dbReference type="EMBL" id="AKJ95289.1"/>
    </source>
</evidence>
<keyword evidence="8" id="KW-0969">Cilium</keyword>
<dbReference type="PANTHER" id="PTHR30435">
    <property type="entry name" value="FLAGELLAR PROTEIN"/>
    <property type="match status" value="1"/>
</dbReference>
<comment type="function">
    <text evidence="5 6">Structural component of flagellum, the bacterial motility apparatus. Part of the rod structure of flagellar basal body.</text>
</comment>
<dbReference type="GO" id="GO:0071978">
    <property type="term" value="P:bacterial-type flagellum-dependent swarming motility"/>
    <property type="evidence" value="ECO:0007669"/>
    <property type="project" value="TreeGrafter"/>
</dbReference>
<dbReference type="PATRIC" id="fig|106634.4.peg.1614"/>
<dbReference type="InterPro" id="IPR019776">
    <property type="entry name" value="Flagellar_basal_body_rod_CS"/>
</dbReference>
<dbReference type="Proteomes" id="UP000064201">
    <property type="component" value="Chromosome"/>
</dbReference>
<dbReference type="KEGG" id="tvr:TVD_07910"/>
<evidence type="ECO:0000256" key="4">
    <source>
        <dbReference type="ARBA" id="ARBA00023143"/>
    </source>
</evidence>
<dbReference type="EMBL" id="CP011367">
    <property type="protein sequence ID" value="AKJ95289.1"/>
    <property type="molecule type" value="Genomic_DNA"/>
</dbReference>
<dbReference type="InterPro" id="IPR006300">
    <property type="entry name" value="FlgB"/>
</dbReference>
<evidence type="ECO:0000256" key="3">
    <source>
        <dbReference type="ARBA" id="ARBA00014376"/>
    </source>
</evidence>
<gene>
    <name evidence="8" type="primary">flgB</name>
    <name evidence="8" type="ORF">TVD_07910</name>
</gene>
<keyword evidence="9" id="KW-1185">Reference proteome</keyword>
<keyword evidence="4 6" id="KW-0975">Bacterial flagellum</keyword>
<dbReference type="OrthoDB" id="9788334at2"/>
<dbReference type="GO" id="GO:0030694">
    <property type="term" value="C:bacterial-type flagellum basal body, rod"/>
    <property type="evidence" value="ECO:0007669"/>
    <property type="project" value="InterPro"/>
</dbReference>
<dbReference type="RefSeq" id="WP_047251286.1">
    <property type="nucleotide sequence ID" value="NZ_CP011367.1"/>
</dbReference>
<proteinExistence type="inferred from homology"/>
<dbReference type="Pfam" id="PF00460">
    <property type="entry name" value="Flg_bb_rod"/>
    <property type="match status" value="1"/>
</dbReference>
<dbReference type="AlphaFoldDB" id="A0A0G3G4I5"/>
<name>A0A0G3G4I5_9GAMM</name>
<comment type="similarity">
    <text evidence="2 6">Belongs to the flagella basal body rod proteins family.</text>
</comment>
<comment type="subunit">
    <text evidence="6">The basal body constitutes a major portion of the flagellar organelle and consists of a number of rings mounted on a central rod.</text>
</comment>
<evidence type="ECO:0000313" key="9">
    <source>
        <dbReference type="Proteomes" id="UP000064201"/>
    </source>
</evidence>
<dbReference type="PANTHER" id="PTHR30435:SF12">
    <property type="entry name" value="FLAGELLAR BASAL BODY ROD PROTEIN FLGB"/>
    <property type="match status" value="1"/>
</dbReference>
<keyword evidence="8" id="KW-0966">Cell projection</keyword>
<dbReference type="PROSITE" id="PS00588">
    <property type="entry name" value="FLAGELLA_BB_ROD"/>
    <property type="match status" value="1"/>
</dbReference>